<feature type="signal peptide" evidence="1">
    <location>
        <begin position="1"/>
        <end position="17"/>
    </location>
</feature>
<organism evidence="2 3">
    <name type="scientific">Phaeosphaeria nodorum (strain SN15 / ATCC MYA-4574 / FGSC 10173)</name>
    <name type="common">Glume blotch fungus</name>
    <name type="synonym">Parastagonospora nodorum</name>
    <dbReference type="NCBI Taxonomy" id="321614"/>
    <lineage>
        <taxon>Eukaryota</taxon>
        <taxon>Fungi</taxon>
        <taxon>Dikarya</taxon>
        <taxon>Ascomycota</taxon>
        <taxon>Pezizomycotina</taxon>
        <taxon>Dothideomycetes</taxon>
        <taxon>Pleosporomycetidae</taxon>
        <taxon>Pleosporales</taxon>
        <taxon>Pleosporineae</taxon>
        <taxon>Phaeosphaeriaceae</taxon>
        <taxon>Parastagonospora</taxon>
    </lineage>
</organism>
<dbReference type="AlphaFoldDB" id="A0A7U2FFS2"/>
<protein>
    <recommendedName>
        <fullName evidence="4">Secreted protein</fullName>
    </recommendedName>
</protein>
<dbReference type="VEuPathDB" id="FungiDB:JI435_307010"/>
<keyword evidence="1" id="KW-0732">Signal</keyword>
<evidence type="ECO:0000313" key="3">
    <source>
        <dbReference type="Proteomes" id="UP000663193"/>
    </source>
</evidence>
<gene>
    <name evidence="2" type="ORF">JI435_307010</name>
</gene>
<reference evidence="3" key="1">
    <citation type="journal article" date="2021" name="BMC Genomics">
        <title>Chromosome-level genome assembly and manually-curated proteome of model necrotroph Parastagonospora nodorum Sn15 reveals a genome-wide trove of candidate effector homologs, and redundancy of virulence-related functions within an accessory chromosome.</title>
        <authorList>
            <person name="Bertazzoni S."/>
            <person name="Jones D.A.B."/>
            <person name="Phan H.T."/>
            <person name="Tan K.-C."/>
            <person name="Hane J.K."/>
        </authorList>
    </citation>
    <scope>NUCLEOTIDE SEQUENCE [LARGE SCALE GENOMIC DNA]</scope>
    <source>
        <strain evidence="3">SN15 / ATCC MYA-4574 / FGSC 10173)</strain>
    </source>
</reference>
<sequence>MRLAVLVALHLRGSAFGNNSCGKSNSQAISYDHRWAPAFFLIVLCASSRLAGSERRRTMYGDRQGGVVVNLIIVAVRFRAEVILDCCPFRVSRERV</sequence>
<proteinExistence type="predicted"/>
<keyword evidence="3" id="KW-1185">Reference proteome</keyword>
<feature type="chain" id="PRO_5030884076" description="Secreted protein" evidence="1">
    <location>
        <begin position="18"/>
        <end position="96"/>
    </location>
</feature>
<name>A0A7U2FFS2_PHANO</name>
<dbReference type="Proteomes" id="UP000663193">
    <property type="component" value="Chromosome 17"/>
</dbReference>
<evidence type="ECO:0008006" key="4">
    <source>
        <dbReference type="Google" id="ProtNLM"/>
    </source>
</evidence>
<dbReference type="EMBL" id="CP069039">
    <property type="protein sequence ID" value="QRD04467.1"/>
    <property type="molecule type" value="Genomic_DNA"/>
</dbReference>
<evidence type="ECO:0000256" key="1">
    <source>
        <dbReference type="SAM" id="SignalP"/>
    </source>
</evidence>
<evidence type="ECO:0000313" key="2">
    <source>
        <dbReference type="EMBL" id="QRD04467.1"/>
    </source>
</evidence>
<accession>A0A7U2FFS2</accession>